<feature type="transmembrane region" description="Helical" evidence="1">
    <location>
        <begin position="41"/>
        <end position="61"/>
    </location>
</feature>
<dbReference type="Proteomes" id="UP000319267">
    <property type="component" value="Unassembled WGS sequence"/>
</dbReference>
<dbReference type="OrthoDB" id="1370190at2"/>
<dbReference type="AlphaFoldDB" id="A0A521F7I3"/>
<evidence type="ECO:0000313" key="2">
    <source>
        <dbReference type="EMBL" id="SMO92142.1"/>
    </source>
</evidence>
<evidence type="ECO:0000256" key="1">
    <source>
        <dbReference type="SAM" id="Phobius"/>
    </source>
</evidence>
<evidence type="ECO:0000313" key="3">
    <source>
        <dbReference type="Proteomes" id="UP000319267"/>
    </source>
</evidence>
<gene>
    <name evidence="2" type="ORF">SAMN06265220_10715</name>
</gene>
<keyword evidence="1" id="KW-0812">Transmembrane</keyword>
<accession>A0A521F7I3</accession>
<keyword evidence="3" id="KW-1185">Reference proteome</keyword>
<proteinExistence type="predicted"/>
<keyword evidence="1" id="KW-0472">Membrane</keyword>
<reference evidence="2 3" key="1">
    <citation type="submission" date="2017-05" db="EMBL/GenBank/DDBJ databases">
        <authorList>
            <person name="Varghese N."/>
            <person name="Submissions S."/>
        </authorList>
    </citation>
    <scope>NUCLEOTIDE SEQUENCE [LARGE SCALE GENOMIC DNA]</scope>
    <source>
        <strain evidence="2 3">DSM 29982</strain>
    </source>
</reference>
<sequence length="83" mass="9801">MKSLFKKRTEPMVYHKFYLLAQKRWAEKMKGFTGGLSKRQLIWALLLFTVLTSGLLIYNLYRAFYKEAGVPEVLKTKKINLKN</sequence>
<dbReference type="EMBL" id="FXTQ01000007">
    <property type="protein sequence ID" value="SMO92142.1"/>
    <property type="molecule type" value="Genomic_DNA"/>
</dbReference>
<name>A0A521F7I3_9FLAO</name>
<dbReference type="RefSeq" id="WP_111376242.1">
    <property type="nucleotide sequence ID" value="NZ_CP043612.1"/>
</dbReference>
<keyword evidence="1" id="KW-1133">Transmembrane helix</keyword>
<protein>
    <submittedName>
        <fullName evidence="2">Uncharacterized protein</fullName>
    </submittedName>
</protein>
<organism evidence="2 3">
    <name type="scientific">Flavobacterium nitrogenifigens</name>
    <dbReference type="NCBI Taxonomy" id="1617283"/>
    <lineage>
        <taxon>Bacteria</taxon>
        <taxon>Pseudomonadati</taxon>
        <taxon>Bacteroidota</taxon>
        <taxon>Flavobacteriia</taxon>
        <taxon>Flavobacteriales</taxon>
        <taxon>Flavobacteriaceae</taxon>
        <taxon>Flavobacterium</taxon>
    </lineage>
</organism>